<accession>A0A314KRF2</accession>
<dbReference type="Proteomes" id="UP000187609">
    <property type="component" value="Unassembled WGS sequence"/>
</dbReference>
<dbReference type="AlphaFoldDB" id="A0A314KRF2"/>
<organism evidence="1 2">
    <name type="scientific">Nicotiana attenuata</name>
    <name type="common">Coyote tobacco</name>
    <dbReference type="NCBI Taxonomy" id="49451"/>
    <lineage>
        <taxon>Eukaryota</taxon>
        <taxon>Viridiplantae</taxon>
        <taxon>Streptophyta</taxon>
        <taxon>Embryophyta</taxon>
        <taxon>Tracheophyta</taxon>
        <taxon>Spermatophyta</taxon>
        <taxon>Magnoliopsida</taxon>
        <taxon>eudicotyledons</taxon>
        <taxon>Gunneridae</taxon>
        <taxon>Pentapetalae</taxon>
        <taxon>asterids</taxon>
        <taxon>lamiids</taxon>
        <taxon>Solanales</taxon>
        <taxon>Solanaceae</taxon>
        <taxon>Nicotianoideae</taxon>
        <taxon>Nicotianeae</taxon>
        <taxon>Nicotiana</taxon>
    </lineage>
</organism>
<dbReference type="Gramene" id="OIT31334">
    <property type="protein sequence ID" value="OIT31334"/>
    <property type="gene ID" value="A4A49_32762"/>
</dbReference>
<gene>
    <name evidence="1" type="ORF">A4A49_32762</name>
</gene>
<reference evidence="1" key="1">
    <citation type="submission" date="2016-11" db="EMBL/GenBank/DDBJ databases">
        <title>The genome of Nicotiana attenuata.</title>
        <authorList>
            <person name="Xu S."/>
            <person name="Brockmoeller T."/>
            <person name="Gaquerel E."/>
            <person name="Navarro A."/>
            <person name="Kuhl H."/>
            <person name="Gase K."/>
            <person name="Ling Z."/>
            <person name="Zhou W."/>
            <person name="Kreitzer C."/>
            <person name="Stanke M."/>
            <person name="Tang H."/>
            <person name="Lyons E."/>
            <person name="Pandey P."/>
            <person name="Pandey S.P."/>
            <person name="Timmermann B."/>
            <person name="Baldwin I.T."/>
        </authorList>
    </citation>
    <scope>NUCLEOTIDE SEQUENCE [LARGE SCALE GENOMIC DNA]</scope>
    <source>
        <strain evidence="1">UT</strain>
    </source>
</reference>
<proteinExistence type="predicted"/>
<keyword evidence="2" id="KW-1185">Reference proteome</keyword>
<name>A0A314KRF2_NICAT</name>
<evidence type="ECO:0000313" key="1">
    <source>
        <dbReference type="EMBL" id="OIT31334.1"/>
    </source>
</evidence>
<sequence>MPPYCLASPPVIEAQRAETSGTSSSTTSTDILEYLQQILQEQAAMRKNWDNFANTQAVIGAKMERVMLELADTKNGQNFIRQTLQNHVSYTSPTMCSMENFLYNFSNAIKCFNSSNFQPHSFTGPGSSSFPDAGTSWCQIPQLSISMPLPPLDPMPFSSGAFFSDVTTISGIATTSIPIHFFNEGPSDATPHMEKNNFDMDLDFFHYDGTGSSGY</sequence>
<evidence type="ECO:0000313" key="2">
    <source>
        <dbReference type="Proteomes" id="UP000187609"/>
    </source>
</evidence>
<comment type="caution">
    <text evidence="1">The sequence shown here is derived from an EMBL/GenBank/DDBJ whole genome shotgun (WGS) entry which is preliminary data.</text>
</comment>
<protein>
    <submittedName>
        <fullName evidence="1">Uncharacterized protein</fullName>
    </submittedName>
</protein>
<dbReference type="EMBL" id="MJEQ01001298">
    <property type="protein sequence ID" value="OIT31334.1"/>
    <property type="molecule type" value="Genomic_DNA"/>
</dbReference>